<gene>
    <name evidence="2" type="ORF">LCGC14_2874270</name>
</gene>
<name>A0A0F8Y285_9ZZZZ</name>
<dbReference type="AlphaFoldDB" id="A0A0F8Y285"/>
<proteinExistence type="predicted"/>
<organism evidence="2">
    <name type="scientific">marine sediment metagenome</name>
    <dbReference type="NCBI Taxonomy" id="412755"/>
    <lineage>
        <taxon>unclassified sequences</taxon>
        <taxon>metagenomes</taxon>
        <taxon>ecological metagenomes</taxon>
    </lineage>
</organism>
<evidence type="ECO:0000259" key="1">
    <source>
        <dbReference type="SMART" id="SM00974"/>
    </source>
</evidence>
<reference evidence="2" key="1">
    <citation type="journal article" date="2015" name="Nature">
        <title>Complex archaea that bridge the gap between prokaryotes and eukaryotes.</title>
        <authorList>
            <person name="Spang A."/>
            <person name="Saw J.H."/>
            <person name="Jorgensen S.L."/>
            <person name="Zaremba-Niedzwiedzka K."/>
            <person name="Martijn J."/>
            <person name="Lind A.E."/>
            <person name="van Eijk R."/>
            <person name="Schleper C."/>
            <person name="Guy L."/>
            <person name="Ettema T.J."/>
        </authorList>
    </citation>
    <scope>NUCLEOTIDE SEQUENCE</scope>
</reference>
<dbReference type="SMART" id="SM00974">
    <property type="entry name" value="T5orf172"/>
    <property type="match status" value="1"/>
</dbReference>
<protein>
    <recommendedName>
        <fullName evidence="1">Bacteriophage T5 Orf172 DNA-binding domain-containing protein</fullName>
    </recommendedName>
</protein>
<sequence>MAKITTSQAAQAIIEKKGIITHAAKTLGISRTHLHYLINKHPTVKEALLDAHKEKIKQSQEPLKITLPNKPDGKGARFIYLVKEDFLGLVKIGIAKNLHSRISGIQTSCPQNLTILGYFQTKAAKGIETFLHDRFANKRYRGEWYKLTDDDVKFILNDNYFNSKDTPPSILNHAVAQYDYSSFVQKTFFDDE</sequence>
<dbReference type="Gene3D" id="1.10.10.60">
    <property type="entry name" value="Homeodomain-like"/>
    <property type="match status" value="1"/>
</dbReference>
<dbReference type="Pfam" id="PF13455">
    <property type="entry name" value="MUG113"/>
    <property type="match status" value="1"/>
</dbReference>
<dbReference type="EMBL" id="LAZR01055893">
    <property type="protein sequence ID" value="KKK75383.1"/>
    <property type="molecule type" value="Genomic_DNA"/>
</dbReference>
<accession>A0A0F8Y285</accession>
<comment type="caution">
    <text evidence="2">The sequence shown here is derived from an EMBL/GenBank/DDBJ whole genome shotgun (WGS) entry which is preliminary data.</text>
</comment>
<feature type="domain" description="Bacteriophage T5 Orf172 DNA-binding" evidence="1">
    <location>
        <begin position="84"/>
        <end position="159"/>
    </location>
</feature>
<dbReference type="InterPro" id="IPR018306">
    <property type="entry name" value="Phage_T5_Orf172_DNA-bd"/>
</dbReference>
<evidence type="ECO:0000313" key="2">
    <source>
        <dbReference type="EMBL" id="KKK75383.1"/>
    </source>
</evidence>